<dbReference type="Gene3D" id="3.90.45.10">
    <property type="entry name" value="Peptide deformylase"/>
    <property type="match status" value="1"/>
</dbReference>
<dbReference type="SUPFAM" id="SSF56420">
    <property type="entry name" value="Peptide deformylase"/>
    <property type="match status" value="1"/>
</dbReference>
<evidence type="ECO:0000313" key="2">
    <source>
        <dbReference type="EMBL" id="GAI72285.1"/>
    </source>
</evidence>
<evidence type="ECO:0008006" key="3">
    <source>
        <dbReference type="Google" id="ProtNLM"/>
    </source>
</evidence>
<reference evidence="2" key="1">
    <citation type="journal article" date="2014" name="Front. Microbiol.">
        <title>High frequency of phylogenetically diverse reductive dehalogenase-homologous genes in deep subseafloor sedimentary metagenomes.</title>
        <authorList>
            <person name="Kawai M."/>
            <person name="Futagami T."/>
            <person name="Toyoda A."/>
            <person name="Takaki Y."/>
            <person name="Nishi S."/>
            <person name="Hori S."/>
            <person name="Arai W."/>
            <person name="Tsubouchi T."/>
            <person name="Morono Y."/>
            <person name="Uchiyama I."/>
            <person name="Ito T."/>
            <person name="Fujiyama A."/>
            <person name="Inagaki F."/>
            <person name="Takami H."/>
        </authorList>
    </citation>
    <scope>NUCLEOTIDE SEQUENCE</scope>
    <source>
        <strain evidence="2">Expedition CK06-06</strain>
    </source>
</reference>
<dbReference type="NCBIfam" id="NF001159">
    <property type="entry name" value="PRK00150.1-3"/>
    <property type="match status" value="1"/>
</dbReference>
<dbReference type="GO" id="GO:0042586">
    <property type="term" value="F:peptide deformylase activity"/>
    <property type="evidence" value="ECO:0007669"/>
    <property type="project" value="InterPro"/>
</dbReference>
<organism evidence="2">
    <name type="scientific">marine sediment metagenome</name>
    <dbReference type="NCBI Taxonomy" id="412755"/>
    <lineage>
        <taxon>unclassified sequences</taxon>
        <taxon>metagenomes</taxon>
        <taxon>ecological metagenomes</taxon>
    </lineage>
</organism>
<dbReference type="HAMAP" id="MF_00163">
    <property type="entry name" value="Pep_deformylase"/>
    <property type="match status" value="1"/>
</dbReference>
<evidence type="ECO:0000256" key="1">
    <source>
        <dbReference type="ARBA" id="ARBA00010759"/>
    </source>
</evidence>
<accession>X1SA24</accession>
<gene>
    <name evidence="2" type="ORF">S12H4_03869</name>
</gene>
<proteinExistence type="inferred from homology"/>
<dbReference type="NCBIfam" id="TIGR00079">
    <property type="entry name" value="pept_deformyl"/>
    <property type="match status" value="1"/>
</dbReference>
<sequence>QKGVVSAMAIRTMRHLPDPVLRQKAKRVPAIDSSIQQLIDDMVETMQQANGVGLAAPQVGVSLRVVVVQMPGEEPIAIINPKIVKRAGERGVTEGCLSVPGYAGEIKRSVSVTVKGQDRQGKAIRLKATELMAEALEHELDHLNGILYVDHIESQDKLHKIEPETGDGRM</sequence>
<dbReference type="InterPro" id="IPR023635">
    <property type="entry name" value="Peptide_deformylase"/>
</dbReference>
<dbReference type="PANTHER" id="PTHR10458:SF22">
    <property type="entry name" value="PEPTIDE DEFORMYLASE"/>
    <property type="match status" value="1"/>
</dbReference>
<comment type="similarity">
    <text evidence="1">Belongs to the polypeptide deformylase family.</text>
</comment>
<dbReference type="PANTHER" id="PTHR10458">
    <property type="entry name" value="PEPTIDE DEFORMYLASE"/>
    <property type="match status" value="1"/>
</dbReference>
<name>X1SA24_9ZZZZ</name>
<dbReference type="CDD" id="cd00487">
    <property type="entry name" value="Pep_deformylase"/>
    <property type="match status" value="1"/>
</dbReference>
<dbReference type="PRINTS" id="PR01576">
    <property type="entry name" value="PDEFORMYLASE"/>
</dbReference>
<dbReference type="AlphaFoldDB" id="X1SA24"/>
<protein>
    <recommendedName>
        <fullName evidence="3">Peptide deformylase</fullName>
    </recommendedName>
</protein>
<dbReference type="InterPro" id="IPR036821">
    <property type="entry name" value="Peptide_deformylase_sf"/>
</dbReference>
<feature type="non-terminal residue" evidence="2">
    <location>
        <position position="1"/>
    </location>
</feature>
<dbReference type="EMBL" id="BARW01001135">
    <property type="protein sequence ID" value="GAI72285.1"/>
    <property type="molecule type" value="Genomic_DNA"/>
</dbReference>
<comment type="caution">
    <text evidence="2">The sequence shown here is derived from an EMBL/GenBank/DDBJ whole genome shotgun (WGS) entry which is preliminary data.</text>
</comment>
<dbReference type="Pfam" id="PF01327">
    <property type="entry name" value="Pep_deformylase"/>
    <property type="match status" value="1"/>
</dbReference>
<dbReference type="PIRSF" id="PIRSF004749">
    <property type="entry name" value="Pep_def"/>
    <property type="match status" value="1"/>
</dbReference>